<keyword evidence="2" id="KW-1185">Reference proteome</keyword>
<name>A0A1W6K0L6_9CREN</name>
<dbReference type="AlphaFoldDB" id="A0A1W6K0L6"/>
<dbReference type="RefSeq" id="WP_148691904.1">
    <property type="nucleotide sequence ID" value="NZ_CP020477.1"/>
</dbReference>
<dbReference type="OrthoDB" id="44225at2157"/>
<protein>
    <submittedName>
        <fullName evidence="1">Uncharacterized protein</fullName>
    </submittedName>
</protein>
<dbReference type="KEGG" id="aman:B6F84_08870"/>
<accession>A0A1W6K0L6</accession>
<proteinExistence type="predicted"/>
<dbReference type="InterPro" id="IPR029044">
    <property type="entry name" value="Nucleotide-diphossugar_trans"/>
</dbReference>
<dbReference type="GeneID" id="41591026"/>
<dbReference type="Proteomes" id="UP000193404">
    <property type="component" value="Chromosome"/>
</dbReference>
<dbReference type="EMBL" id="CP020477">
    <property type="protein sequence ID" value="ARM76121.1"/>
    <property type="molecule type" value="Genomic_DNA"/>
</dbReference>
<dbReference type="SUPFAM" id="SSF53448">
    <property type="entry name" value="Nucleotide-diphospho-sugar transferases"/>
    <property type="match status" value="1"/>
</dbReference>
<evidence type="ECO:0000313" key="2">
    <source>
        <dbReference type="Proteomes" id="UP000193404"/>
    </source>
</evidence>
<gene>
    <name evidence="1" type="ORF">B6F84_08870</name>
</gene>
<evidence type="ECO:0000313" key="1">
    <source>
        <dbReference type="EMBL" id="ARM76121.1"/>
    </source>
</evidence>
<organism evidence="1 2">
    <name type="scientific">Acidianus manzaensis</name>
    <dbReference type="NCBI Taxonomy" id="282676"/>
    <lineage>
        <taxon>Archaea</taxon>
        <taxon>Thermoproteota</taxon>
        <taxon>Thermoprotei</taxon>
        <taxon>Sulfolobales</taxon>
        <taxon>Sulfolobaceae</taxon>
        <taxon>Acidianus</taxon>
    </lineage>
</organism>
<reference evidence="1 2" key="1">
    <citation type="submission" date="2017-03" db="EMBL/GenBank/DDBJ databases">
        <title>Sulfur activation and transportation mechanism of thermophilic Archaea Acidianus manzaensis YN-25.</title>
        <authorList>
            <person name="Ma Y."/>
            <person name="Yang Y."/>
            <person name="Xia J."/>
        </authorList>
    </citation>
    <scope>NUCLEOTIDE SEQUENCE [LARGE SCALE GENOMIC DNA]</scope>
    <source>
        <strain evidence="1 2">YN-25</strain>
    </source>
</reference>
<sequence>MAVYKRYNYIAQALNSILSQTILPDQVIVVAGNVNMLKRNMFSIKEIPNLTVIEANYPQYGKKISAALDNLDDVDVVFFLTTMICLKITKLNI</sequence>